<accession>A0AA36II58</accession>
<dbReference type="Pfam" id="PF00806">
    <property type="entry name" value="PUF"/>
    <property type="match status" value="6"/>
</dbReference>
<sequence length="400" mass="45270">ILEQSERLRQQLASGIADEVQEALATVQGHVWQLSQHATGCRLVQLALDTHMAPLLARELHGHVQEAAVSPHANYVVQKVVSSLTFAASSFVARELLGSCARLARHRYACRIFCRLLEFCGQRDLTLQLIDELLEECEDLCRHNFGHHVVQSVLEHGHERHRKVVADVLKSDLLSFAKHRNASYLVEKALTYCAPQDQHALLAQLGRTEVIVDLARSQFGCYVAKSLLQDSRVERVKVEGINCLGRGWSEYICIFLFLRLWDTLKMEAFFLHGWFPFGGSLKSKPHPTGFMSGTCTNCRSWHTCMECLGLVHLNIMLIRFCSATRRILGLLLTIEELIPTIVPLSTMGSCHWMIELVKDRTAERGVWGRPPKAPVTGKARYVQFAKDILRFPCWCKGTWS</sequence>
<keyword evidence="1" id="KW-0677">Repeat</keyword>
<evidence type="ECO:0000259" key="3">
    <source>
        <dbReference type="PROSITE" id="PS50303"/>
    </source>
</evidence>
<dbReference type="Proteomes" id="UP001178507">
    <property type="component" value="Unassembled WGS sequence"/>
</dbReference>
<evidence type="ECO:0000313" key="5">
    <source>
        <dbReference type="Proteomes" id="UP001178507"/>
    </source>
</evidence>
<dbReference type="GO" id="GO:0005737">
    <property type="term" value="C:cytoplasm"/>
    <property type="evidence" value="ECO:0007669"/>
    <property type="project" value="TreeGrafter"/>
</dbReference>
<comment type="caution">
    <text evidence="4">The sequence shown here is derived from an EMBL/GenBank/DDBJ whole genome shotgun (WGS) entry which is preliminary data.</text>
</comment>
<dbReference type="GO" id="GO:0010608">
    <property type="term" value="P:post-transcriptional regulation of gene expression"/>
    <property type="evidence" value="ECO:0007669"/>
    <property type="project" value="TreeGrafter"/>
</dbReference>
<dbReference type="EMBL" id="CAUJNA010001599">
    <property type="protein sequence ID" value="CAJ1387892.1"/>
    <property type="molecule type" value="Genomic_DNA"/>
</dbReference>
<evidence type="ECO:0000256" key="1">
    <source>
        <dbReference type="ARBA" id="ARBA00022737"/>
    </source>
</evidence>
<keyword evidence="5" id="KW-1185">Reference proteome</keyword>
<gene>
    <name evidence="4" type="ORF">EVOR1521_LOCUS13869</name>
</gene>
<dbReference type="PANTHER" id="PTHR12537">
    <property type="entry name" value="RNA BINDING PROTEIN PUMILIO-RELATED"/>
    <property type="match status" value="1"/>
</dbReference>
<dbReference type="SMART" id="SM00025">
    <property type="entry name" value="Pumilio"/>
    <property type="match status" value="6"/>
</dbReference>
<dbReference type="PROSITE" id="PS50303">
    <property type="entry name" value="PUM_HD"/>
    <property type="match status" value="1"/>
</dbReference>
<name>A0AA36II58_9DINO</name>
<feature type="domain" description="PUM-HD" evidence="3">
    <location>
        <begin position="1"/>
        <end position="289"/>
    </location>
</feature>
<dbReference type="PROSITE" id="PS50302">
    <property type="entry name" value="PUM"/>
    <property type="match status" value="1"/>
</dbReference>
<evidence type="ECO:0000313" key="4">
    <source>
        <dbReference type="EMBL" id="CAJ1387892.1"/>
    </source>
</evidence>
<organism evidence="4 5">
    <name type="scientific">Effrenium voratum</name>
    <dbReference type="NCBI Taxonomy" id="2562239"/>
    <lineage>
        <taxon>Eukaryota</taxon>
        <taxon>Sar</taxon>
        <taxon>Alveolata</taxon>
        <taxon>Dinophyceae</taxon>
        <taxon>Suessiales</taxon>
        <taxon>Symbiodiniaceae</taxon>
        <taxon>Effrenium</taxon>
    </lineage>
</organism>
<reference evidence="4" key="1">
    <citation type="submission" date="2023-08" db="EMBL/GenBank/DDBJ databases">
        <authorList>
            <person name="Chen Y."/>
            <person name="Shah S."/>
            <person name="Dougan E. K."/>
            <person name="Thang M."/>
            <person name="Chan C."/>
        </authorList>
    </citation>
    <scope>NUCLEOTIDE SEQUENCE</scope>
</reference>
<dbReference type="InterPro" id="IPR016024">
    <property type="entry name" value="ARM-type_fold"/>
</dbReference>
<protein>
    <recommendedName>
        <fullName evidence="3">PUM-HD domain-containing protein</fullName>
    </recommendedName>
</protein>
<dbReference type="InterPro" id="IPR001313">
    <property type="entry name" value="Pumilio_RNA-bd_rpt"/>
</dbReference>
<dbReference type="PANTHER" id="PTHR12537:SF12">
    <property type="entry name" value="MATERNAL PROTEIN PUMILIO"/>
    <property type="match status" value="1"/>
</dbReference>
<dbReference type="SUPFAM" id="SSF48371">
    <property type="entry name" value="ARM repeat"/>
    <property type="match status" value="1"/>
</dbReference>
<dbReference type="Gene3D" id="1.25.10.10">
    <property type="entry name" value="Leucine-rich Repeat Variant"/>
    <property type="match status" value="1"/>
</dbReference>
<evidence type="ECO:0000256" key="2">
    <source>
        <dbReference type="PROSITE-ProRule" id="PRU00317"/>
    </source>
</evidence>
<proteinExistence type="predicted"/>
<dbReference type="InterPro" id="IPR033133">
    <property type="entry name" value="PUM-HD"/>
</dbReference>
<feature type="non-terminal residue" evidence="4">
    <location>
        <position position="1"/>
    </location>
</feature>
<dbReference type="AlphaFoldDB" id="A0AA36II58"/>
<dbReference type="GO" id="GO:0003730">
    <property type="term" value="F:mRNA 3'-UTR binding"/>
    <property type="evidence" value="ECO:0007669"/>
    <property type="project" value="TreeGrafter"/>
</dbReference>
<dbReference type="InterPro" id="IPR011989">
    <property type="entry name" value="ARM-like"/>
</dbReference>
<feature type="repeat" description="Pumilio" evidence="2">
    <location>
        <begin position="132"/>
        <end position="167"/>
    </location>
</feature>